<name>A0A8N4F490_ELAGV</name>
<keyword evidence="1" id="KW-1185">Reference proteome</keyword>
<dbReference type="AlphaFoldDB" id="A0A8N4F490"/>
<evidence type="ECO:0000313" key="1">
    <source>
        <dbReference type="Proteomes" id="UP000504607"/>
    </source>
</evidence>
<proteinExistence type="predicted"/>
<evidence type="ECO:0000313" key="2">
    <source>
        <dbReference type="RefSeq" id="XP_029120903.1"/>
    </source>
</evidence>
<dbReference type="RefSeq" id="XP_029120903.1">
    <property type="nucleotide sequence ID" value="XM_029265070.1"/>
</dbReference>
<protein>
    <submittedName>
        <fullName evidence="2">Uncharacterized protein LOC114914295</fullName>
    </submittedName>
</protein>
<dbReference type="Proteomes" id="UP000504607">
    <property type="component" value="Chromosome 6"/>
</dbReference>
<accession>A0A8N4F490</accession>
<gene>
    <name evidence="2" type="primary">LOC114914295</name>
</gene>
<reference evidence="2" key="1">
    <citation type="submission" date="2025-08" db="UniProtKB">
        <authorList>
            <consortium name="RefSeq"/>
        </authorList>
    </citation>
    <scope>IDENTIFICATION</scope>
</reference>
<sequence>MPSSLSAPKHNPLMPYTRHLPFEYLYDFIVQRARKRNLVIVPTWDRPRTRSTYRERHDSEPTVDNKRVVDLEETHNSSVKDKQLDERMLLELVENLRRRRLATSRFPTNMGL</sequence>
<organism evidence="1 2">
    <name type="scientific">Elaeis guineensis var. tenera</name>
    <name type="common">Oil palm</name>
    <dbReference type="NCBI Taxonomy" id="51953"/>
    <lineage>
        <taxon>Eukaryota</taxon>
        <taxon>Viridiplantae</taxon>
        <taxon>Streptophyta</taxon>
        <taxon>Embryophyta</taxon>
        <taxon>Tracheophyta</taxon>
        <taxon>Spermatophyta</taxon>
        <taxon>Magnoliopsida</taxon>
        <taxon>Liliopsida</taxon>
        <taxon>Arecaceae</taxon>
        <taxon>Arecoideae</taxon>
        <taxon>Cocoseae</taxon>
        <taxon>Elaeidinae</taxon>
        <taxon>Elaeis</taxon>
    </lineage>
</organism>